<feature type="domain" description="Helicase HerA central" evidence="2">
    <location>
        <begin position="398"/>
        <end position="506"/>
    </location>
</feature>
<evidence type="ECO:0000313" key="4">
    <source>
        <dbReference type="Proteomes" id="UP000198629"/>
    </source>
</evidence>
<accession>A0A1G9B8G1</accession>
<feature type="transmembrane region" description="Helical" evidence="1">
    <location>
        <begin position="36"/>
        <end position="56"/>
    </location>
</feature>
<dbReference type="STRING" id="492660.SAMN05192566_1021"/>
<dbReference type="EMBL" id="FNFX01000002">
    <property type="protein sequence ID" value="SDK35310.1"/>
    <property type="molecule type" value="Genomic_DNA"/>
</dbReference>
<dbReference type="Proteomes" id="UP000198629">
    <property type="component" value="Unassembled WGS sequence"/>
</dbReference>
<dbReference type="InterPro" id="IPR027417">
    <property type="entry name" value="P-loop_NTPase"/>
</dbReference>
<dbReference type="Gene3D" id="3.40.50.300">
    <property type="entry name" value="P-loop containing nucleotide triphosphate hydrolases"/>
    <property type="match status" value="1"/>
</dbReference>
<evidence type="ECO:0000256" key="1">
    <source>
        <dbReference type="SAM" id="Phobius"/>
    </source>
</evidence>
<organism evidence="3 4">
    <name type="scientific">Methylophilus rhizosphaerae</name>
    <dbReference type="NCBI Taxonomy" id="492660"/>
    <lineage>
        <taxon>Bacteria</taxon>
        <taxon>Pseudomonadati</taxon>
        <taxon>Pseudomonadota</taxon>
        <taxon>Betaproteobacteria</taxon>
        <taxon>Nitrosomonadales</taxon>
        <taxon>Methylophilaceae</taxon>
        <taxon>Methylophilus</taxon>
    </lineage>
</organism>
<feature type="transmembrane region" description="Helical" evidence="1">
    <location>
        <begin position="6"/>
        <end position="24"/>
    </location>
</feature>
<dbReference type="InterPro" id="IPR008571">
    <property type="entry name" value="HerA-like"/>
</dbReference>
<reference evidence="4" key="1">
    <citation type="submission" date="2016-10" db="EMBL/GenBank/DDBJ databases">
        <authorList>
            <person name="Varghese N."/>
            <person name="Submissions S."/>
        </authorList>
    </citation>
    <scope>NUCLEOTIDE SEQUENCE [LARGE SCALE GENOMIC DNA]</scope>
    <source>
        <strain evidence="4">CBMB127</strain>
    </source>
</reference>
<protein>
    <recommendedName>
        <fullName evidence="2">Helicase HerA central domain-containing protein</fullName>
    </recommendedName>
</protein>
<feature type="transmembrane region" description="Helical" evidence="1">
    <location>
        <begin position="85"/>
        <end position="107"/>
    </location>
</feature>
<dbReference type="InterPro" id="IPR002789">
    <property type="entry name" value="HerA_central"/>
</dbReference>
<name>A0A1G9B8G1_9PROT</name>
<dbReference type="PANTHER" id="PTHR42957">
    <property type="entry name" value="HELICASE MJ1565-RELATED"/>
    <property type="match status" value="1"/>
</dbReference>
<gene>
    <name evidence="3" type="ORF">SAMN05192566_1021</name>
</gene>
<dbReference type="AlphaFoldDB" id="A0A1G9B8G1"/>
<sequence length="685" mass="77227">MLKNRFVVFGLFFAILMFLNYYFTQSLLPSPDTKNLWFYSGLFMMVFSILFIDPYYSSPKNVITNTIPLALTLIPIKDIFADTKIWWISFGVVITLLVAALISLVINDETKSENHVQNRLSVFLKNSVVLFGQGKVLYSLVFIASLLSYYSIQNDYTITLFFFWCGILLINPKSLTNTFSLTGKKLSTNAIGEVFSIQSKQVLLAKVFRDKTNVNKFDIVEFQYSTQDDHTVSIGFIFDTYFLNNEKWIKVLKLKNDIQQNADLNPNIIYKVSTQHNPHADLNIDKFVGVVVEGSNIENIRFEYSKQNENLEEGQLLVVAVGSKSIFYQVVEGITAIENLESKNESGFTCGEAIQLGEWQANQLSFIKYGWVPNINTPIFLAEQNFAINQYAYPEYQLGVIPGTNLPSVINLHDAVSHHMALIGVTGSGKSFLAREIINQLQTDTKVICIDFNNEFVTTLNPAPLPIINAATATQIATHIDWINNELDKFANQQDKPQIASRQENIKTLIKTEIDAFLDDQTSTIKVFELPDVSNTTGILDYTKYFFKVVFEVAKERLLAGNPVRICVAIEEAHTVIPEWNFAGSSDKTSQSLVNTISQIALQGRKYGVGFMIITQRTANVSKTILTQCNTVICFKAFDDTSFTFVGNHIGKELVKTLPRLKQYHAVVTGKAIKSNLPIIVDLKR</sequence>
<dbReference type="Pfam" id="PF01935">
    <property type="entry name" value="DUF87"/>
    <property type="match status" value="1"/>
</dbReference>
<dbReference type="PANTHER" id="PTHR42957:SF1">
    <property type="entry name" value="HELICASE MJ1565-RELATED"/>
    <property type="match status" value="1"/>
</dbReference>
<dbReference type="RefSeq" id="WP_091470996.1">
    <property type="nucleotide sequence ID" value="NZ_FNFX01000002.1"/>
</dbReference>
<feature type="transmembrane region" description="Helical" evidence="1">
    <location>
        <begin position="128"/>
        <end position="150"/>
    </location>
</feature>
<evidence type="ECO:0000259" key="2">
    <source>
        <dbReference type="Pfam" id="PF01935"/>
    </source>
</evidence>
<dbReference type="OrthoDB" id="9806951at2"/>
<keyword evidence="1" id="KW-0812">Transmembrane</keyword>
<keyword evidence="1" id="KW-1133">Transmembrane helix</keyword>
<evidence type="ECO:0000313" key="3">
    <source>
        <dbReference type="EMBL" id="SDK35310.1"/>
    </source>
</evidence>
<keyword evidence="4" id="KW-1185">Reference proteome</keyword>
<keyword evidence="1" id="KW-0472">Membrane</keyword>
<dbReference type="SUPFAM" id="SSF52540">
    <property type="entry name" value="P-loop containing nucleoside triphosphate hydrolases"/>
    <property type="match status" value="1"/>
</dbReference>
<proteinExistence type="predicted"/>